<name>A0A0F9LZC1_9ZZZZ</name>
<evidence type="ECO:0000313" key="2">
    <source>
        <dbReference type="EMBL" id="KKN00460.1"/>
    </source>
</evidence>
<dbReference type="EMBL" id="LAZR01005372">
    <property type="protein sequence ID" value="KKN00460.1"/>
    <property type="molecule type" value="Genomic_DNA"/>
</dbReference>
<reference evidence="2" key="1">
    <citation type="journal article" date="2015" name="Nature">
        <title>Complex archaea that bridge the gap between prokaryotes and eukaryotes.</title>
        <authorList>
            <person name="Spang A."/>
            <person name="Saw J.H."/>
            <person name="Jorgensen S.L."/>
            <person name="Zaremba-Niedzwiedzka K."/>
            <person name="Martijn J."/>
            <person name="Lind A.E."/>
            <person name="van Eijk R."/>
            <person name="Schleper C."/>
            <person name="Guy L."/>
            <person name="Ettema T.J."/>
        </authorList>
    </citation>
    <scope>NUCLEOTIDE SEQUENCE</scope>
</reference>
<proteinExistence type="predicted"/>
<dbReference type="AlphaFoldDB" id="A0A0F9LZC1"/>
<evidence type="ECO:0000256" key="1">
    <source>
        <dbReference type="SAM" id="MobiDB-lite"/>
    </source>
</evidence>
<accession>A0A0F9LZC1</accession>
<organism evidence="2">
    <name type="scientific">marine sediment metagenome</name>
    <dbReference type="NCBI Taxonomy" id="412755"/>
    <lineage>
        <taxon>unclassified sequences</taxon>
        <taxon>metagenomes</taxon>
        <taxon>ecological metagenomes</taxon>
    </lineage>
</organism>
<comment type="caution">
    <text evidence="2">The sequence shown here is derived from an EMBL/GenBank/DDBJ whole genome shotgun (WGS) entry which is preliminary data.</text>
</comment>
<sequence>MSRTIESMHQISLKDGGARTTAYTVMPHGSIAPSVTNCGRLPRGSKLALEQTQTPE</sequence>
<feature type="region of interest" description="Disordered" evidence="1">
    <location>
        <begin position="34"/>
        <end position="56"/>
    </location>
</feature>
<protein>
    <submittedName>
        <fullName evidence="2">Uncharacterized protein</fullName>
    </submittedName>
</protein>
<gene>
    <name evidence="2" type="ORF">LCGC14_1137560</name>
</gene>